<dbReference type="OrthoDB" id="3786697at2759"/>
<comment type="caution">
    <text evidence="1">The sequence shown here is derived from an EMBL/GenBank/DDBJ whole genome shotgun (WGS) entry which is preliminary data.</text>
</comment>
<organism evidence="1 2">
    <name type="scientific">Didymella glomerata</name>
    <dbReference type="NCBI Taxonomy" id="749621"/>
    <lineage>
        <taxon>Eukaryota</taxon>
        <taxon>Fungi</taxon>
        <taxon>Dikarya</taxon>
        <taxon>Ascomycota</taxon>
        <taxon>Pezizomycotina</taxon>
        <taxon>Dothideomycetes</taxon>
        <taxon>Pleosporomycetidae</taxon>
        <taxon>Pleosporales</taxon>
        <taxon>Pleosporineae</taxon>
        <taxon>Didymellaceae</taxon>
        <taxon>Didymella</taxon>
    </lineage>
</organism>
<proteinExistence type="predicted"/>
<dbReference type="EMBL" id="JAPEUV010000005">
    <property type="protein sequence ID" value="KAJ4342665.1"/>
    <property type="molecule type" value="Genomic_DNA"/>
</dbReference>
<evidence type="ECO:0000313" key="1">
    <source>
        <dbReference type="EMBL" id="KAJ4342665.1"/>
    </source>
</evidence>
<evidence type="ECO:0000313" key="2">
    <source>
        <dbReference type="Proteomes" id="UP001140562"/>
    </source>
</evidence>
<gene>
    <name evidence="1" type="ORF">N0V87_000874</name>
</gene>
<reference evidence="1" key="1">
    <citation type="submission" date="2022-10" db="EMBL/GenBank/DDBJ databases">
        <title>Tapping the CABI collections for fungal endophytes: first genome assemblies for Collariella, Neodidymelliopsis, Ascochyta clinopodiicola, Didymella pomorum, Didymosphaeria variabile, Neocosmospora piperis and Neocucurbitaria cava.</title>
        <authorList>
            <person name="Hill R."/>
        </authorList>
    </citation>
    <scope>NUCLEOTIDE SEQUENCE</scope>
    <source>
        <strain evidence="1">IMI 360193</strain>
    </source>
</reference>
<protein>
    <submittedName>
        <fullName evidence="1">Uncharacterized protein</fullName>
    </submittedName>
</protein>
<sequence length="232" mass="26528">MLRRRGAVASVPFRPTDTRRHGVILDEPLGASLEEDLPSYAPIPYTPFRRVTDDGTLSAPIDTRTLRSREARQRELRELQRQWNVRRRTHPTASSELPRTERTRYRPLVSEAFDLPPPYAPSDPYPLYSAEPRRPSLVSKILLYPFVPEGKLLDRAAMKTDQWAALVRCNVKTGVRVVGNKAKAVPKRLEEQRAKRKIIWLEQRGMVEVNRAAGSVRCNAYAHVCTRHANVT</sequence>
<name>A0A9W8X735_9PLEO</name>
<accession>A0A9W8X735</accession>
<dbReference type="Proteomes" id="UP001140562">
    <property type="component" value="Unassembled WGS sequence"/>
</dbReference>
<keyword evidence="2" id="KW-1185">Reference proteome</keyword>
<dbReference type="AlphaFoldDB" id="A0A9W8X735"/>